<keyword evidence="3" id="KW-0949">S-adenosyl-L-methionine</keyword>
<keyword evidence="2" id="KW-0808">Transferase</keyword>
<dbReference type="PROSITE" id="PS51681">
    <property type="entry name" value="SAM_MT_NNMT_PNMT_TEMT"/>
    <property type="match status" value="1"/>
</dbReference>
<dbReference type="Proteomes" id="UP000758701">
    <property type="component" value="Unassembled WGS sequence"/>
</dbReference>
<organism evidence="4 5">
    <name type="scientific">Streptomyces olivaceus</name>
    <dbReference type="NCBI Taxonomy" id="47716"/>
    <lineage>
        <taxon>Bacteria</taxon>
        <taxon>Bacillati</taxon>
        <taxon>Actinomycetota</taxon>
        <taxon>Actinomycetes</taxon>
        <taxon>Kitasatosporales</taxon>
        <taxon>Streptomycetaceae</taxon>
        <taxon>Streptomyces</taxon>
    </lineage>
</organism>
<gene>
    <name evidence="4" type="ORF">KVH32_21170</name>
</gene>
<keyword evidence="1" id="KW-0489">Methyltransferase</keyword>
<dbReference type="InterPro" id="IPR029063">
    <property type="entry name" value="SAM-dependent_MTases_sf"/>
</dbReference>
<accession>A0ABS7W6R3</accession>
<dbReference type="SUPFAM" id="SSF53335">
    <property type="entry name" value="S-adenosyl-L-methionine-dependent methyltransferases"/>
    <property type="match status" value="1"/>
</dbReference>
<evidence type="ECO:0000256" key="3">
    <source>
        <dbReference type="ARBA" id="ARBA00022691"/>
    </source>
</evidence>
<evidence type="ECO:0000256" key="1">
    <source>
        <dbReference type="ARBA" id="ARBA00022603"/>
    </source>
</evidence>
<evidence type="ECO:0008006" key="6">
    <source>
        <dbReference type="Google" id="ProtNLM"/>
    </source>
</evidence>
<name>A0ABS7W6R3_STROV</name>
<dbReference type="NCBIfam" id="NF040568">
    <property type="entry name" value="SCO2525_fam"/>
    <property type="match status" value="1"/>
</dbReference>
<sequence>MERGKVTMDRNADAPWSKFDPEVYVDDNYRTPLEVDLLIVRLMRDYFTRCFDGAAPRSVRGVDVGAGANLYPALSMLPWCEKLLLLEFAPPNVEYLEKQVSPAGYDIAWDPFWDVLREAPAYGAVDRPRDRIGEVTRVEQGSLFDLGGGTRRWDLGTMFFVADSMSEAPEEFHRGVRCFMGALAGGAPFAAAFMKESVGYRVGDHDYPAYRVNEATVAQSLEPFTGELEIHDLHHSVRPGHEGMLLALGRRNTEVAAP</sequence>
<protein>
    <recommendedName>
        <fullName evidence="6">Methyltransferase</fullName>
    </recommendedName>
</protein>
<dbReference type="EMBL" id="JAHSTP010000008">
    <property type="protein sequence ID" value="MBZ6153650.1"/>
    <property type="molecule type" value="Genomic_DNA"/>
</dbReference>
<dbReference type="InterPro" id="IPR000940">
    <property type="entry name" value="NNMT_TEMT_trans"/>
</dbReference>
<dbReference type="PANTHER" id="PTHR10867:SF17">
    <property type="entry name" value="NICOTINAMIDE N-METHYLTRANSFERASE"/>
    <property type="match status" value="1"/>
</dbReference>
<dbReference type="Gene3D" id="3.40.50.150">
    <property type="entry name" value="Vaccinia Virus protein VP39"/>
    <property type="match status" value="1"/>
</dbReference>
<dbReference type="RefSeq" id="WP_037765725.1">
    <property type="nucleotide sequence ID" value="NZ_JAHSSQ010000011.1"/>
</dbReference>
<evidence type="ECO:0000313" key="5">
    <source>
        <dbReference type="Proteomes" id="UP000758701"/>
    </source>
</evidence>
<evidence type="ECO:0000256" key="2">
    <source>
        <dbReference type="ARBA" id="ARBA00022679"/>
    </source>
</evidence>
<dbReference type="Pfam" id="PF01234">
    <property type="entry name" value="NNMT_PNMT_TEMT"/>
    <property type="match status" value="1"/>
</dbReference>
<keyword evidence="5" id="KW-1185">Reference proteome</keyword>
<reference evidence="4 5" key="1">
    <citation type="submission" date="2021-06" db="EMBL/GenBank/DDBJ databases">
        <title>Ecological speciation of a Streptomyces species isolated from different habitats and geographic origins.</title>
        <authorList>
            <person name="Wang J."/>
        </authorList>
    </citation>
    <scope>NUCLEOTIDE SEQUENCE [LARGE SCALE GENOMIC DNA]</scope>
    <source>
        <strain evidence="4 5">FXJ8.012</strain>
    </source>
</reference>
<dbReference type="PANTHER" id="PTHR10867">
    <property type="entry name" value="NNMT/PNMT/TEMT FAMILY MEMBER"/>
    <property type="match status" value="1"/>
</dbReference>
<proteinExistence type="predicted"/>
<comment type="caution">
    <text evidence="4">The sequence shown here is derived from an EMBL/GenBank/DDBJ whole genome shotgun (WGS) entry which is preliminary data.</text>
</comment>
<evidence type="ECO:0000313" key="4">
    <source>
        <dbReference type="EMBL" id="MBZ6153650.1"/>
    </source>
</evidence>